<reference evidence="1" key="1">
    <citation type="journal article" date="2019" name="bioRxiv">
        <title>The Genome of the Zebra Mussel, Dreissena polymorpha: A Resource for Invasive Species Research.</title>
        <authorList>
            <person name="McCartney M.A."/>
            <person name="Auch B."/>
            <person name="Kono T."/>
            <person name="Mallez S."/>
            <person name="Zhang Y."/>
            <person name="Obille A."/>
            <person name="Becker A."/>
            <person name="Abrahante J.E."/>
            <person name="Garbe J."/>
            <person name="Badalamenti J.P."/>
            <person name="Herman A."/>
            <person name="Mangelson H."/>
            <person name="Liachko I."/>
            <person name="Sullivan S."/>
            <person name="Sone E.D."/>
            <person name="Koren S."/>
            <person name="Silverstein K.A.T."/>
            <person name="Beckman K.B."/>
            <person name="Gohl D.M."/>
        </authorList>
    </citation>
    <scope>NUCLEOTIDE SEQUENCE</scope>
    <source>
        <strain evidence="1">Duluth1</strain>
        <tissue evidence="1">Whole animal</tissue>
    </source>
</reference>
<dbReference type="AlphaFoldDB" id="A0A9D4GZR0"/>
<comment type="caution">
    <text evidence="1">The sequence shown here is derived from an EMBL/GenBank/DDBJ whole genome shotgun (WGS) entry which is preliminary data.</text>
</comment>
<evidence type="ECO:0000313" key="2">
    <source>
        <dbReference type="Proteomes" id="UP000828390"/>
    </source>
</evidence>
<sequence length="59" mass="6055">MLVVSTIGVITVTDVIRSMTLASQTSTGTTTGSITGIVMVQWAALIVDGLMGTTVIADR</sequence>
<reference evidence="1" key="2">
    <citation type="submission" date="2020-11" db="EMBL/GenBank/DDBJ databases">
        <authorList>
            <person name="McCartney M.A."/>
            <person name="Auch B."/>
            <person name="Kono T."/>
            <person name="Mallez S."/>
            <person name="Becker A."/>
            <person name="Gohl D.M."/>
            <person name="Silverstein K.A.T."/>
            <person name="Koren S."/>
            <person name="Bechman K.B."/>
            <person name="Herman A."/>
            <person name="Abrahante J.E."/>
            <person name="Garbe J."/>
        </authorList>
    </citation>
    <scope>NUCLEOTIDE SEQUENCE</scope>
    <source>
        <strain evidence="1">Duluth1</strain>
        <tissue evidence="1">Whole animal</tissue>
    </source>
</reference>
<dbReference type="Proteomes" id="UP000828390">
    <property type="component" value="Unassembled WGS sequence"/>
</dbReference>
<proteinExistence type="predicted"/>
<evidence type="ECO:0000313" key="1">
    <source>
        <dbReference type="EMBL" id="KAH3824384.1"/>
    </source>
</evidence>
<accession>A0A9D4GZR0</accession>
<dbReference type="EMBL" id="JAIWYP010000005">
    <property type="protein sequence ID" value="KAH3824384.1"/>
    <property type="molecule type" value="Genomic_DNA"/>
</dbReference>
<gene>
    <name evidence="1" type="ORF">DPMN_126219</name>
</gene>
<protein>
    <submittedName>
        <fullName evidence="1">Uncharacterized protein</fullName>
    </submittedName>
</protein>
<keyword evidence="2" id="KW-1185">Reference proteome</keyword>
<organism evidence="1 2">
    <name type="scientific">Dreissena polymorpha</name>
    <name type="common">Zebra mussel</name>
    <name type="synonym">Mytilus polymorpha</name>
    <dbReference type="NCBI Taxonomy" id="45954"/>
    <lineage>
        <taxon>Eukaryota</taxon>
        <taxon>Metazoa</taxon>
        <taxon>Spiralia</taxon>
        <taxon>Lophotrochozoa</taxon>
        <taxon>Mollusca</taxon>
        <taxon>Bivalvia</taxon>
        <taxon>Autobranchia</taxon>
        <taxon>Heteroconchia</taxon>
        <taxon>Euheterodonta</taxon>
        <taxon>Imparidentia</taxon>
        <taxon>Neoheterodontei</taxon>
        <taxon>Myida</taxon>
        <taxon>Dreissenoidea</taxon>
        <taxon>Dreissenidae</taxon>
        <taxon>Dreissena</taxon>
    </lineage>
</organism>
<name>A0A9D4GZR0_DREPO</name>